<dbReference type="RefSeq" id="WP_061973294.1">
    <property type="nucleotide sequence ID" value="NZ_FMAV01000003.1"/>
</dbReference>
<dbReference type="InterPro" id="IPR007553">
    <property type="entry name" value="2-thiour_desulf"/>
</dbReference>
<evidence type="ECO:0000313" key="3">
    <source>
        <dbReference type="Proteomes" id="UP000054099"/>
    </source>
</evidence>
<dbReference type="PANTHER" id="PTHR30087">
    <property type="entry name" value="INNER MEMBRANE PROTEIN"/>
    <property type="match status" value="1"/>
</dbReference>
<gene>
    <name evidence="2" type="ORF">AS030_15830</name>
</gene>
<proteinExistence type="predicted"/>
<sequence length="322" mass="37582">MGAYAKPRLVVSRCLEFDNCRYNGDVIHHPTIRKLMKYVDFLTVCPEVEIGLGTPRETIRIVLQDGEQRLVQPKTERDVTADIERFSDAYLQSLEHIDGFILKSRSPSCGLKEVKLYTSTEKGPAVGSSSGLFGGKVLKKFGHLAVEDEGRLNNFLIRERFFTKIFLLAAYRELKKEGSLERLHDFHENNRYLFLAYSRPTLKLLTRILKNKDQHAQDELFSLYEKGLQRLFLRTARYDSSLNAAREMVKTFEVQLNEREKSHFLEMMEKVEEKKEPFSSVLAMLKSWAYRFENEELLRQSWFQPYPEDLLEISDSGKGRDY</sequence>
<dbReference type="InterPro" id="IPR013560">
    <property type="entry name" value="DUF1722"/>
</dbReference>
<accession>A0A0V8J3Q6</accession>
<dbReference type="AlphaFoldDB" id="A0A0V8J3Q6"/>
<name>A0A0V8J3Q6_9BACL</name>
<evidence type="ECO:0000259" key="1">
    <source>
        <dbReference type="Pfam" id="PF08349"/>
    </source>
</evidence>
<keyword evidence="3" id="KW-1185">Reference proteome</keyword>
<reference evidence="2 3" key="1">
    <citation type="journal article" date="2014" name="Antonie Van Leeuwenhoek">
        <title>Fictibacillus enclensis sp. nov., isolated from marine sediment.</title>
        <authorList>
            <person name="Dastager S.G."/>
            <person name="Mawlankar R."/>
            <person name="Srinivasan K."/>
            <person name="Tang S.K."/>
            <person name="Lee J.C."/>
            <person name="Ramana V.V."/>
            <person name="Shouche Y.S."/>
        </authorList>
    </citation>
    <scope>NUCLEOTIDE SEQUENCE [LARGE SCALE GENOMIC DNA]</scope>
    <source>
        <strain evidence="2 3">NIO-1003</strain>
    </source>
</reference>
<dbReference type="OrthoDB" id="9797779at2"/>
<comment type="caution">
    <text evidence="2">The sequence shown here is derived from an EMBL/GenBank/DDBJ whole genome shotgun (WGS) entry which is preliminary data.</text>
</comment>
<protein>
    <submittedName>
        <fullName evidence="2">Cytoplasmic protein</fullName>
    </submittedName>
</protein>
<dbReference type="PANTHER" id="PTHR30087:SF0">
    <property type="entry name" value="INNER MEMBRANE PROTEIN"/>
    <property type="match status" value="1"/>
</dbReference>
<evidence type="ECO:0000313" key="2">
    <source>
        <dbReference type="EMBL" id="KSU81758.1"/>
    </source>
</evidence>
<dbReference type="Pfam" id="PF08349">
    <property type="entry name" value="DUF1722"/>
    <property type="match status" value="1"/>
</dbReference>
<dbReference type="Proteomes" id="UP000054099">
    <property type="component" value="Unassembled WGS sequence"/>
</dbReference>
<dbReference type="EMBL" id="LNQN01000005">
    <property type="protein sequence ID" value="KSU81758.1"/>
    <property type="molecule type" value="Genomic_DNA"/>
</dbReference>
<organism evidence="2 3">
    <name type="scientific">Fictibacillus enclensis</name>
    <dbReference type="NCBI Taxonomy" id="1017270"/>
    <lineage>
        <taxon>Bacteria</taxon>
        <taxon>Bacillati</taxon>
        <taxon>Bacillota</taxon>
        <taxon>Bacilli</taxon>
        <taxon>Bacillales</taxon>
        <taxon>Fictibacillaceae</taxon>
        <taxon>Fictibacillus</taxon>
    </lineage>
</organism>
<feature type="domain" description="DUF1722" evidence="1">
    <location>
        <begin position="192"/>
        <end position="307"/>
    </location>
</feature>
<dbReference type="Pfam" id="PF04463">
    <property type="entry name" value="2-thiour_desulf"/>
    <property type="match status" value="1"/>
</dbReference>